<keyword evidence="2" id="KW-1185">Reference proteome</keyword>
<evidence type="ECO:0000313" key="1">
    <source>
        <dbReference type="EMBL" id="KAJ8311863.1"/>
    </source>
</evidence>
<comment type="caution">
    <text evidence="1">The sequence shown here is derived from an EMBL/GenBank/DDBJ whole genome shotgun (WGS) entry which is preliminary data.</text>
</comment>
<feature type="non-terminal residue" evidence="1">
    <location>
        <position position="109"/>
    </location>
</feature>
<evidence type="ECO:0000313" key="2">
    <source>
        <dbReference type="Proteomes" id="UP001217089"/>
    </source>
</evidence>
<reference evidence="1 2" key="1">
    <citation type="submission" date="2022-12" db="EMBL/GenBank/DDBJ databases">
        <title>Chromosome-level genome of Tegillarca granosa.</title>
        <authorList>
            <person name="Kim J."/>
        </authorList>
    </citation>
    <scope>NUCLEOTIDE SEQUENCE [LARGE SCALE GENOMIC DNA]</scope>
    <source>
        <strain evidence="1">Teg-2019</strain>
        <tissue evidence="1">Adductor muscle</tissue>
    </source>
</reference>
<gene>
    <name evidence="1" type="ORF">KUTeg_010585</name>
</gene>
<sequence>MQLFKKRDKGEQHKHNNKVFVKLHEASDCLEGLTMKKATEAKTKISERMELIKTRQKLIKLAKSSKAGWNTAEEYSSNPLAEDLGDACINTDRACFDLVESHTRSTSPY</sequence>
<protein>
    <submittedName>
        <fullName evidence="1">Uncharacterized protein</fullName>
    </submittedName>
</protein>
<proteinExistence type="predicted"/>
<dbReference type="Proteomes" id="UP001217089">
    <property type="component" value="Unassembled WGS sequence"/>
</dbReference>
<dbReference type="EMBL" id="JARBDR010000469">
    <property type="protein sequence ID" value="KAJ8311863.1"/>
    <property type="molecule type" value="Genomic_DNA"/>
</dbReference>
<organism evidence="1 2">
    <name type="scientific">Tegillarca granosa</name>
    <name type="common">Malaysian cockle</name>
    <name type="synonym">Anadara granosa</name>
    <dbReference type="NCBI Taxonomy" id="220873"/>
    <lineage>
        <taxon>Eukaryota</taxon>
        <taxon>Metazoa</taxon>
        <taxon>Spiralia</taxon>
        <taxon>Lophotrochozoa</taxon>
        <taxon>Mollusca</taxon>
        <taxon>Bivalvia</taxon>
        <taxon>Autobranchia</taxon>
        <taxon>Pteriomorphia</taxon>
        <taxon>Arcoida</taxon>
        <taxon>Arcoidea</taxon>
        <taxon>Arcidae</taxon>
        <taxon>Tegillarca</taxon>
    </lineage>
</organism>
<name>A0ABQ9F8A6_TEGGR</name>
<accession>A0ABQ9F8A6</accession>